<dbReference type="PROSITE" id="PS51304">
    <property type="entry name" value="GALECTIN"/>
    <property type="match status" value="1"/>
</dbReference>
<dbReference type="OrthoDB" id="6251307at2759"/>
<dbReference type="Proteomes" id="UP001652642">
    <property type="component" value="Chromosome 9"/>
</dbReference>
<reference evidence="6" key="1">
    <citation type="submission" date="2025-08" db="UniProtKB">
        <authorList>
            <consortium name="RefSeq"/>
        </authorList>
    </citation>
    <scope>IDENTIFICATION</scope>
</reference>
<evidence type="ECO:0000313" key="5">
    <source>
        <dbReference type="Proteomes" id="UP001652642"/>
    </source>
</evidence>
<dbReference type="GeneID" id="110075599"/>
<organism evidence="5 6">
    <name type="scientific">Pogona vitticeps</name>
    <name type="common">central bearded dragon</name>
    <dbReference type="NCBI Taxonomy" id="103695"/>
    <lineage>
        <taxon>Eukaryota</taxon>
        <taxon>Metazoa</taxon>
        <taxon>Chordata</taxon>
        <taxon>Craniata</taxon>
        <taxon>Vertebrata</taxon>
        <taxon>Euteleostomi</taxon>
        <taxon>Lepidosauria</taxon>
        <taxon>Squamata</taxon>
        <taxon>Bifurcata</taxon>
        <taxon>Unidentata</taxon>
        <taxon>Episquamata</taxon>
        <taxon>Toxicofera</taxon>
        <taxon>Iguania</taxon>
        <taxon>Acrodonta</taxon>
        <taxon>Agamidae</taxon>
        <taxon>Amphibolurinae</taxon>
        <taxon>Pogona</taxon>
    </lineage>
</organism>
<dbReference type="InterPro" id="IPR044156">
    <property type="entry name" value="Galectin-like"/>
</dbReference>
<dbReference type="SUPFAM" id="SSF49899">
    <property type="entry name" value="Concanavalin A-like lectins/glucanases"/>
    <property type="match status" value="1"/>
</dbReference>
<dbReference type="PANTHER" id="PTHR11346">
    <property type="entry name" value="GALECTIN"/>
    <property type="match status" value="1"/>
</dbReference>
<dbReference type="InParanoid" id="A0A6J0T5Q8"/>
<dbReference type="SMART" id="SM00908">
    <property type="entry name" value="Gal-bind_lectin"/>
    <property type="match status" value="1"/>
</dbReference>
<sequence length="179" mass="20455">MLILATESSTPMAIEFEKFELPYYRAIPFGLDSGSWVLVEGFAPQQSQGIQLDLAYGQFRGANIALRFKLSFEGDPSSPATASLNSFVEGLWGIEKKAATDLRRGEWFKVQFIVTSQGYKILQNDKFLFEFDHRLSPQKIRFLEMKGDIRLKEVTFVSEKSSESRNLMPPRYRAGRQAR</sequence>
<dbReference type="CDD" id="cd00070">
    <property type="entry name" value="GLECT"/>
    <property type="match status" value="1"/>
</dbReference>
<dbReference type="RefSeq" id="XP_020642668.2">
    <property type="nucleotide sequence ID" value="XM_020787009.2"/>
</dbReference>
<keyword evidence="1 3" id="KW-0430">Lectin</keyword>
<gene>
    <name evidence="6" type="primary">LOC110075599</name>
</gene>
<dbReference type="InterPro" id="IPR013320">
    <property type="entry name" value="ConA-like_dom_sf"/>
</dbReference>
<name>A0A6J0T5Q8_9SAUR</name>
<dbReference type="SMART" id="SM00276">
    <property type="entry name" value="GLECT"/>
    <property type="match status" value="1"/>
</dbReference>
<accession>A0A6J0T5Q8</accession>
<evidence type="ECO:0000313" key="6">
    <source>
        <dbReference type="RefSeq" id="XP_020642668.2"/>
    </source>
</evidence>
<dbReference type="Gene3D" id="2.60.120.200">
    <property type="match status" value="1"/>
</dbReference>
<evidence type="ECO:0000256" key="2">
    <source>
        <dbReference type="ARBA" id="ARBA00022737"/>
    </source>
</evidence>
<keyword evidence="5" id="KW-1185">Reference proteome</keyword>
<dbReference type="InterPro" id="IPR001079">
    <property type="entry name" value="Galectin_CRD"/>
</dbReference>
<proteinExistence type="predicted"/>
<dbReference type="AlphaFoldDB" id="A0A6J0T5Q8"/>
<dbReference type="KEGG" id="pvt:110075599"/>
<evidence type="ECO:0000256" key="3">
    <source>
        <dbReference type="RuleBase" id="RU102079"/>
    </source>
</evidence>
<evidence type="ECO:0000259" key="4">
    <source>
        <dbReference type="PROSITE" id="PS51304"/>
    </source>
</evidence>
<evidence type="ECO:0000256" key="1">
    <source>
        <dbReference type="ARBA" id="ARBA00022734"/>
    </source>
</evidence>
<dbReference type="PANTHER" id="PTHR11346:SF32">
    <property type="entry name" value="GALECTIN-4"/>
    <property type="match status" value="1"/>
</dbReference>
<feature type="domain" description="Galectin" evidence="4">
    <location>
        <begin position="23"/>
        <end position="157"/>
    </location>
</feature>
<protein>
    <recommendedName>
        <fullName evidence="3">Galectin</fullName>
    </recommendedName>
</protein>
<keyword evidence="2" id="KW-0677">Repeat</keyword>
<dbReference type="Pfam" id="PF00337">
    <property type="entry name" value="Gal-bind_lectin"/>
    <property type="match status" value="1"/>
</dbReference>
<dbReference type="GO" id="GO:0030246">
    <property type="term" value="F:carbohydrate binding"/>
    <property type="evidence" value="ECO:0007669"/>
    <property type="project" value="UniProtKB-UniRule"/>
</dbReference>